<sequence>MLLFYHSKLPNKYVNNDLKYKTEGSRLGSFILCMLNPQISTNILNRVLYL</sequence>
<accession>A0A0L8GBT9</accession>
<gene>
    <name evidence="1" type="ORF">OCBIM_22036047mg</name>
</gene>
<name>A0A0L8GBT9_OCTBM</name>
<proteinExistence type="predicted"/>
<reference evidence="1" key="1">
    <citation type="submission" date="2015-07" db="EMBL/GenBank/DDBJ databases">
        <title>MeaNS - Measles Nucleotide Surveillance Program.</title>
        <authorList>
            <person name="Tran T."/>
            <person name="Druce J."/>
        </authorList>
    </citation>
    <scope>NUCLEOTIDE SEQUENCE</scope>
    <source>
        <strain evidence="1">UCB-OBI-ISO-001</strain>
        <tissue evidence="1">Gonad</tissue>
    </source>
</reference>
<organism evidence="1">
    <name type="scientific">Octopus bimaculoides</name>
    <name type="common">California two-spotted octopus</name>
    <dbReference type="NCBI Taxonomy" id="37653"/>
    <lineage>
        <taxon>Eukaryota</taxon>
        <taxon>Metazoa</taxon>
        <taxon>Spiralia</taxon>
        <taxon>Lophotrochozoa</taxon>
        <taxon>Mollusca</taxon>
        <taxon>Cephalopoda</taxon>
        <taxon>Coleoidea</taxon>
        <taxon>Octopodiformes</taxon>
        <taxon>Octopoda</taxon>
        <taxon>Incirrata</taxon>
        <taxon>Octopodidae</taxon>
        <taxon>Octopus</taxon>
    </lineage>
</organism>
<protein>
    <submittedName>
        <fullName evidence="1">Uncharacterized protein</fullName>
    </submittedName>
</protein>
<evidence type="ECO:0000313" key="1">
    <source>
        <dbReference type="EMBL" id="KOF74512.1"/>
    </source>
</evidence>
<dbReference type="AlphaFoldDB" id="A0A0L8GBT9"/>
<dbReference type="EMBL" id="KQ422636">
    <property type="protein sequence ID" value="KOF74512.1"/>
    <property type="molecule type" value="Genomic_DNA"/>
</dbReference>